<gene>
    <name evidence="1" type="ORF">PUN28_005564</name>
</gene>
<sequence length="129" mass="14511">MRRILVEINDSEMDTIPMSLILNVRNVGKIWEQRKHCHIILLNSSSYLKKNSAEQVAALIGQRRCGGFGLTETIARLPQQESRYYEDEESRLLKSSVSIKKRGAPSGVTFGRRRGNGFVIGPATQIVSH</sequence>
<protein>
    <submittedName>
        <fullName evidence="1">Uncharacterized protein</fullName>
    </submittedName>
</protein>
<proteinExistence type="predicted"/>
<name>A0AAW2GLI3_9HYME</name>
<comment type="caution">
    <text evidence="1">The sequence shown here is derived from an EMBL/GenBank/DDBJ whole genome shotgun (WGS) entry which is preliminary data.</text>
</comment>
<dbReference type="AlphaFoldDB" id="A0AAW2GLI3"/>
<dbReference type="Proteomes" id="UP001430953">
    <property type="component" value="Unassembled WGS sequence"/>
</dbReference>
<dbReference type="EMBL" id="JADYXP020000004">
    <property type="protein sequence ID" value="KAL0127347.1"/>
    <property type="molecule type" value="Genomic_DNA"/>
</dbReference>
<accession>A0AAW2GLI3</accession>
<keyword evidence="2" id="KW-1185">Reference proteome</keyword>
<reference evidence="1 2" key="1">
    <citation type="submission" date="2023-03" db="EMBL/GenBank/DDBJ databases">
        <title>High recombination rates correlate with genetic variation in Cardiocondyla obscurior ants.</title>
        <authorList>
            <person name="Errbii M."/>
        </authorList>
    </citation>
    <scope>NUCLEOTIDE SEQUENCE [LARGE SCALE GENOMIC DNA]</scope>
    <source>
        <strain evidence="1">Alpha-2009</strain>
        <tissue evidence="1">Whole body</tissue>
    </source>
</reference>
<organism evidence="1 2">
    <name type="scientific">Cardiocondyla obscurior</name>
    <dbReference type="NCBI Taxonomy" id="286306"/>
    <lineage>
        <taxon>Eukaryota</taxon>
        <taxon>Metazoa</taxon>
        <taxon>Ecdysozoa</taxon>
        <taxon>Arthropoda</taxon>
        <taxon>Hexapoda</taxon>
        <taxon>Insecta</taxon>
        <taxon>Pterygota</taxon>
        <taxon>Neoptera</taxon>
        <taxon>Endopterygota</taxon>
        <taxon>Hymenoptera</taxon>
        <taxon>Apocrita</taxon>
        <taxon>Aculeata</taxon>
        <taxon>Formicoidea</taxon>
        <taxon>Formicidae</taxon>
        <taxon>Myrmicinae</taxon>
        <taxon>Cardiocondyla</taxon>
    </lineage>
</organism>
<evidence type="ECO:0000313" key="1">
    <source>
        <dbReference type="EMBL" id="KAL0127347.1"/>
    </source>
</evidence>
<evidence type="ECO:0000313" key="2">
    <source>
        <dbReference type="Proteomes" id="UP001430953"/>
    </source>
</evidence>